<dbReference type="AlphaFoldDB" id="A0A9P7ZYL0"/>
<keyword evidence="5 9" id="KW-0812">Transmembrane</keyword>
<dbReference type="Proteomes" id="UP000717515">
    <property type="component" value="Unassembled WGS sequence"/>
</dbReference>
<feature type="compositionally biased region" description="Polar residues" evidence="8">
    <location>
        <begin position="59"/>
        <end position="88"/>
    </location>
</feature>
<organism evidence="10 11">
    <name type="scientific">Mortierella alpina</name>
    <name type="common">Oleaginous fungus</name>
    <name type="synonym">Mortierella renispora</name>
    <dbReference type="NCBI Taxonomy" id="64518"/>
    <lineage>
        <taxon>Eukaryota</taxon>
        <taxon>Fungi</taxon>
        <taxon>Fungi incertae sedis</taxon>
        <taxon>Mucoromycota</taxon>
        <taxon>Mortierellomycotina</taxon>
        <taxon>Mortierellomycetes</taxon>
        <taxon>Mortierellales</taxon>
        <taxon>Mortierellaceae</taxon>
        <taxon>Mortierella</taxon>
    </lineage>
</organism>
<proteinExistence type="inferred from homology"/>
<dbReference type="Gene3D" id="3.30.460.20">
    <property type="entry name" value="CorA soluble domain-like"/>
    <property type="match status" value="1"/>
</dbReference>
<dbReference type="GO" id="GO:0000287">
    <property type="term" value="F:magnesium ion binding"/>
    <property type="evidence" value="ECO:0007669"/>
    <property type="project" value="TreeGrafter"/>
</dbReference>
<keyword evidence="3" id="KW-0813">Transport</keyword>
<keyword evidence="6 9" id="KW-1133">Transmembrane helix</keyword>
<reference evidence="10" key="1">
    <citation type="submission" date="2021-07" db="EMBL/GenBank/DDBJ databases">
        <title>Draft genome of Mortierella alpina, strain LL118, isolated from an aspen leaf litter sample.</title>
        <authorList>
            <person name="Yang S."/>
            <person name="Vinatzer B.A."/>
        </authorList>
    </citation>
    <scope>NUCLEOTIDE SEQUENCE</scope>
    <source>
        <strain evidence="10">LL118</strain>
    </source>
</reference>
<dbReference type="PANTHER" id="PTHR46494">
    <property type="entry name" value="CORA FAMILY METAL ION TRANSPORTER (EUROFUNG)"/>
    <property type="match status" value="1"/>
</dbReference>
<dbReference type="PANTHER" id="PTHR46494:SF1">
    <property type="entry name" value="CORA FAMILY METAL ION TRANSPORTER (EUROFUNG)"/>
    <property type="match status" value="1"/>
</dbReference>
<dbReference type="GO" id="GO:0015095">
    <property type="term" value="F:magnesium ion transmembrane transporter activity"/>
    <property type="evidence" value="ECO:0007669"/>
    <property type="project" value="TreeGrafter"/>
</dbReference>
<dbReference type="GO" id="GO:0005886">
    <property type="term" value="C:plasma membrane"/>
    <property type="evidence" value="ECO:0007669"/>
    <property type="project" value="UniProtKB-SubCell"/>
</dbReference>
<evidence type="ECO:0000256" key="6">
    <source>
        <dbReference type="ARBA" id="ARBA00022989"/>
    </source>
</evidence>
<protein>
    <submittedName>
        <fullName evidence="10">Uncharacterized protein</fullName>
    </submittedName>
</protein>
<feature type="compositionally biased region" description="Low complexity" evidence="8">
    <location>
        <begin position="1"/>
        <end position="21"/>
    </location>
</feature>
<dbReference type="EMBL" id="JAIFTL010000421">
    <property type="protein sequence ID" value="KAG9319560.1"/>
    <property type="molecule type" value="Genomic_DNA"/>
</dbReference>
<evidence type="ECO:0000313" key="10">
    <source>
        <dbReference type="EMBL" id="KAG9319560.1"/>
    </source>
</evidence>
<keyword evidence="7 9" id="KW-0472">Membrane</keyword>
<evidence type="ECO:0000256" key="3">
    <source>
        <dbReference type="ARBA" id="ARBA00022448"/>
    </source>
</evidence>
<sequence length="547" mass="62323">MTDSTLRNSNNTSSTRTYSTVTEEELMEDPSMLPARPFVGESHTDNNRNNLNKAAPARKTSNAKSNSGVSFAMNSPISPTDSEMTRSRTMPDSLSRFRRAAHQALAARRFSNYAVRGQGVDVSDMDSVFSCIENTVDVTVMDMSQKQYTKRQRMDNSEFLEWIKKPRPEWSTVRWININGMSWDVIKEISMKYDLHHLAVEDLLHVPQRTKVDIYPKQTYIACTLLTLMEETEDGTLRQVDPVSSPHGIDPDILSQRLPLDKLDHYRYQYPVKEAMGALRVQMEQVTMFLLNDGTLITLFQVSGESVVNPIVERLTQTYSIVRKNDDASFLLQSVIDGIVDHAIPITDAFRMEINELETHVLALPRMKFTKELHRLTAQLSMLKRTLAPTQALVHALRGKDERSPLTSLSRTYMRDVMDHCNTMVEDIDSMLGLCEKLINMIFNIIAYDTNESMRRLALVSMIFLPITFVAGVYGTNFTDFPELSHNIGYFWTICGVVTLVVVILFSLEWIKGQVQAAQIEKRLKRREPISISSGRRSHEAHATCCY</sequence>
<dbReference type="SUPFAM" id="SSF144083">
    <property type="entry name" value="Magnesium transport protein CorA, transmembrane region"/>
    <property type="match status" value="1"/>
</dbReference>
<dbReference type="Pfam" id="PF01544">
    <property type="entry name" value="CorA"/>
    <property type="match status" value="1"/>
</dbReference>
<evidence type="ECO:0000256" key="1">
    <source>
        <dbReference type="ARBA" id="ARBA00004651"/>
    </source>
</evidence>
<dbReference type="InterPro" id="IPR045861">
    <property type="entry name" value="CorA_cytoplasmic_dom"/>
</dbReference>
<evidence type="ECO:0000313" key="11">
    <source>
        <dbReference type="Proteomes" id="UP000717515"/>
    </source>
</evidence>
<evidence type="ECO:0000256" key="5">
    <source>
        <dbReference type="ARBA" id="ARBA00022692"/>
    </source>
</evidence>
<dbReference type="InterPro" id="IPR002523">
    <property type="entry name" value="MgTranspt_CorA/ZnTranspt_ZntB"/>
</dbReference>
<comment type="similarity">
    <text evidence="2">Belongs to the CorA metal ion transporter (MIT) (TC 1.A.35) family.</text>
</comment>
<comment type="subcellular location">
    <subcellularLocation>
        <location evidence="1">Cell membrane</location>
        <topology evidence="1">Multi-pass membrane protein</topology>
    </subcellularLocation>
</comment>
<evidence type="ECO:0000256" key="7">
    <source>
        <dbReference type="ARBA" id="ARBA00023136"/>
    </source>
</evidence>
<dbReference type="SUPFAM" id="SSF143865">
    <property type="entry name" value="CorA soluble domain-like"/>
    <property type="match status" value="1"/>
</dbReference>
<evidence type="ECO:0000256" key="9">
    <source>
        <dbReference type="SAM" id="Phobius"/>
    </source>
</evidence>
<evidence type="ECO:0000256" key="4">
    <source>
        <dbReference type="ARBA" id="ARBA00022475"/>
    </source>
</evidence>
<accession>A0A9P7ZYL0</accession>
<feature type="region of interest" description="Disordered" evidence="8">
    <location>
        <begin position="1"/>
        <end position="88"/>
    </location>
</feature>
<dbReference type="GO" id="GO:0050897">
    <property type="term" value="F:cobalt ion binding"/>
    <property type="evidence" value="ECO:0007669"/>
    <property type="project" value="TreeGrafter"/>
</dbReference>
<evidence type="ECO:0000256" key="8">
    <source>
        <dbReference type="SAM" id="MobiDB-lite"/>
    </source>
</evidence>
<keyword evidence="4" id="KW-1003">Cell membrane</keyword>
<feature type="transmembrane region" description="Helical" evidence="9">
    <location>
        <begin position="457"/>
        <end position="476"/>
    </location>
</feature>
<name>A0A9P7ZYL0_MORAP</name>
<evidence type="ECO:0000256" key="2">
    <source>
        <dbReference type="ARBA" id="ARBA00009765"/>
    </source>
</evidence>
<feature type="transmembrane region" description="Helical" evidence="9">
    <location>
        <begin position="488"/>
        <end position="508"/>
    </location>
</feature>
<dbReference type="InterPro" id="IPR045863">
    <property type="entry name" value="CorA_TM1_TM2"/>
</dbReference>
<gene>
    <name evidence="10" type="ORF">KVV02_007035</name>
</gene>
<dbReference type="GO" id="GO:0015087">
    <property type="term" value="F:cobalt ion transmembrane transporter activity"/>
    <property type="evidence" value="ECO:0007669"/>
    <property type="project" value="TreeGrafter"/>
</dbReference>
<comment type="caution">
    <text evidence="10">The sequence shown here is derived from an EMBL/GenBank/DDBJ whole genome shotgun (WGS) entry which is preliminary data.</text>
</comment>
<dbReference type="Gene3D" id="1.20.58.340">
    <property type="entry name" value="Magnesium transport protein CorA, transmembrane region"/>
    <property type="match status" value="2"/>
</dbReference>